<keyword evidence="7 20" id="KW-0808">Transferase</keyword>
<dbReference type="GO" id="GO:0004715">
    <property type="term" value="F:non-membrane spanning protein tyrosine kinase activity"/>
    <property type="evidence" value="ECO:0007669"/>
    <property type="project" value="UniProtKB-EC"/>
</dbReference>
<feature type="domain" description="Tyrosine-protein kinase G-rich" evidence="19">
    <location>
        <begin position="450"/>
        <end position="520"/>
    </location>
</feature>
<dbReference type="Gene3D" id="3.40.50.300">
    <property type="entry name" value="P-loop containing nucleotide triphosphate hydrolases"/>
    <property type="match status" value="1"/>
</dbReference>
<dbReference type="GO" id="GO:0005886">
    <property type="term" value="C:plasma membrane"/>
    <property type="evidence" value="ECO:0007669"/>
    <property type="project" value="UniProtKB-SubCell"/>
</dbReference>
<organism evidence="20 21">
    <name type="scientific">Bergeyella zoohelcum</name>
    <dbReference type="NCBI Taxonomy" id="1015"/>
    <lineage>
        <taxon>Bacteria</taxon>
        <taxon>Pseudomonadati</taxon>
        <taxon>Bacteroidota</taxon>
        <taxon>Flavobacteriia</taxon>
        <taxon>Flavobacteriales</taxon>
        <taxon>Weeksellaceae</taxon>
        <taxon>Bergeyella</taxon>
    </lineage>
</organism>
<proteinExistence type="inferred from homology"/>
<reference evidence="20 21" key="1">
    <citation type="submission" date="2018-11" db="EMBL/GenBank/DDBJ databases">
        <authorList>
            <consortium name="Pathogen Informatics"/>
        </authorList>
    </citation>
    <scope>NUCLEOTIDE SEQUENCE [LARGE SCALE GENOMIC DNA]</scope>
    <source>
        <strain evidence="20 21">NCTC12929</strain>
    </source>
</reference>
<evidence type="ECO:0000256" key="7">
    <source>
        <dbReference type="ARBA" id="ARBA00022679"/>
    </source>
</evidence>
<dbReference type="RefSeq" id="WP_125151530.1">
    <property type="nucleotide sequence ID" value="NZ_UYIV01000001.1"/>
</dbReference>
<evidence type="ECO:0000313" key="21">
    <source>
        <dbReference type="Proteomes" id="UP000270205"/>
    </source>
</evidence>
<evidence type="ECO:0000256" key="6">
    <source>
        <dbReference type="ARBA" id="ARBA00022519"/>
    </source>
</evidence>
<name>A0A7Z8YPE5_9FLAO</name>
<keyword evidence="10 20" id="KW-0418">Kinase</keyword>
<evidence type="ECO:0000256" key="11">
    <source>
        <dbReference type="ARBA" id="ARBA00022840"/>
    </source>
</evidence>
<feature type="transmembrane region" description="Helical" evidence="16">
    <location>
        <begin position="31"/>
        <end position="50"/>
    </location>
</feature>
<dbReference type="EMBL" id="UYIV01000001">
    <property type="protein sequence ID" value="VDH05086.1"/>
    <property type="molecule type" value="Genomic_DNA"/>
</dbReference>
<dbReference type="InterPro" id="IPR005702">
    <property type="entry name" value="Wzc-like_C"/>
</dbReference>
<dbReference type="NCBIfam" id="TIGR01007">
    <property type="entry name" value="eps_fam"/>
    <property type="match status" value="1"/>
</dbReference>
<feature type="transmembrane region" description="Helical" evidence="16">
    <location>
        <begin position="500"/>
        <end position="523"/>
    </location>
</feature>
<evidence type="ECO:0000256" key="3">
    <source>
        <dbReference type="ARBA" id="ARBA00008883"/>
    </source>
</evidence>
<evidence type="ECO:0000256" key="16">
    <source>
        <dbReference type="SAM" id="Phobius"/>
    </source>
</evidence>
<dbReference type="SUPFAM" id="SSF52540">
    <property type="entry name" value="P-loop containing nucleoside triphosphate hydrolases"/>
    <property type="match status" value="1"/>
</dbReference>
<comment type="subcellular location">
    <subcellularLocation>
        <location evidence="1">Cell inner membrane</location>
        <topology evidence="1">Multi-pass membrane protein</topology>
    </subcellularLocation>
</comment>
<evidence type="ECO:0000256" key="15">
    <source>
        <dbReference type="ARBA" id="ARBA00051245"/>
    </source>
</evidence>
<keyword evidence="12 16" id="KW-1133">Transmembrane helix</keyword>
<dbReference type="Pfam" id="PF13614">
    <property type="entry name" value="AAA_31"/>
    <property type="match status" value="1"/>
</dbReference>
<comment type="similarity">
    <text evidence="2">Belongs to the CpsD/CapB family.</text>
</comment>
<keyword evidence="11" id="KW-0067">ATP-binding</keyword>
<dbReference type="AlphaFoldDB" id="A0A7Z8YPE5"/>
<gene>
    <name evidence="20" type="primary">wzc</name>
    <name evidence="20" type="ORF">NCTC12929_01757</name>
</gene>
<evidence type="ECO:0000256" key="8">
    <source>
        <dbReference type="ARBA" id="ARBA00022692"/>
    </source>
</evidence>
<sequence>MNSKANDYNEITFLEEENLNIREIIEPYLYYWKWILTSVLLALVLSYVYLRYATKEYLTSAQILLHDNGAQSPELAALSDIVTTFSGEGGSALVTDQIKILKSRRLVSKVVENNSLNIRYFLKGRVNESEVWKDKLPFTIIFEDSLVLYRDKFEGNFEIEFLDSKKFKVKDDSGVFPSGEYYFGQKINSSFGKFVVHNKKVLQNSQYKIYYQPIPVVTQFVIGKLDITPETGDKKSRIINLNITDNVKERGERIINSLIEVYNIDNKTDNNKLARATSDFINNRLEVISGDLRRIDQNMAQYKSKNNINSVETEADVYLNDALSVDKQVVEYRAQLQIVKHLNDVLNNRNFVLLPSNIGIQDPTLNTTINQFNELILEKQEYSKSMKEGHPVMETLDKSIAELRHNIRNSLNLYQNTVQTSLNTVQNKKNDAMAKLNRFPMQEKGFKSIAREQQIVEAVYLHLLQKREESELRASATSDAFKIVDSAYTQKGVVKPKVSMVLVGAFVIGLVLPILFLFFKFLLNNKVESKSDILRVFKGAFLGDIPCNAEKKKLIGLNDRGEVAEAFRIIRSNLNFVYPKDDTKAQVMMVTSTIAGEGKTFTSVNIAQVLGVSGKKVLLVGGDIRSPKILITLGLEKTMSTRKGLTDYIVERQLDWKNLVIHKENSLTFDVLHSGTIPPNPSEILLDERVEQLIEEAKEDYDYIIIDSAPVAQITDSLQLAHLVDTTLYIVRNNYLDKRLLDILKEVSENHKLRNIAVIHNDVNYTKRGYGYGYGHATDQKKKRWWQFF</sequence>
<dbReference type="GO" id="GO:0005524">
    <property type="term" value="F:ATP binding"/>
    <property type="evidence" value="ECO:0007669"/>
    <property type="project" value="UniProtKB-KW"/>
</dbReference>
<dbReference type="InterPro" id="IPR025669">
    <property type="entry name" value="AAA_dom"/>
</dbReference>
<dbReference type="Proteomes" id="UP000270205">
    <property type="component" value="Unassembled WGS sequence"/>
</dbReference>
<keyword evidence="5" id="KW-1003">Cell membrane</keyword>
<dbReference type="PANTHER" id="PTHR32309:SF13">
    <property type="entry name" value="FERRIC ENTEROBACTIN TRANSPORT PROTEIN FEPE"/>
    <property type="match status" value="1"/>
</dbReference>
<accession>A0A7Z8YPE5</accession>
<comment type="similarity">
    <text evidence="3">Belongs to the etk/wzc family.</text>
</comment>
<comment type="caution">
    <text evidence="20">The sequence shown here is derived from an EMBL/GenBank/DDBJ whole genome shotgun (WGS) entry which is preliminary data.</text>
</comment>
<evidence type="ECO:0000256" key="9">
    <source>
        <dbReference type="ARBA" id="ARBA00022741"/>
    </source>
</evidence>
<dbReference type="Pfam" id="PF02706">
    <property type="entry name" value="Wzz"/>
    <property type="match status" value="1"/>
</dbReference>
<evidence type="ECO:0000259" key="17">
    <source>
        <dbReference type="Pfam" id="PF02706"/>
    </source>
</evidence>
<dbReference type="InterPro" id="IPR032807">
    <property type="entry name" value="GNVR"/>
</dbReference>
<protein>
    <recommendedName>
        <fullName evidence="4">non-specific protein-tyrosine kinase</fullName>
        <ecNumber evidence="4">2.7.10.2</ecNumber>
    </recommendedName>
</protein>
<keyword evidence="9" id="KW-0547">Nucleotide-binding</keyword>
<evidence type="ECO:0000259" key="18">
    <source>
        <dbReference type="Pfam" id="PF13614"/>
    </source>
</evidence>
<feature type="domain" description="Polysaccharide chain length determinant N-terminal" evidence="17">
    <location>
        <begin position="20"/>
        <end position="113"/>
    </location>
</feature>
<dbReference type="InterPro" id="IPR027417">
    <property type="entry name" value="P-loop_NTPase"/>
</dbReference>
<dbReference type="InterPro" id="IPR003856">
    <property type="entry name" value="LPS_length_determ_N"/>
</dbReference>
<feature type="domain" description="AAA" evidence="18">
    <location>
        <begin position="588"/>
        <end position="719"/>
    </location>
</feature>
<keyword evidence="8 16" id="KW-0812">Transmembrane</keyword>
<evidence type="ECO:0000256" key="10">
    <source>
        <dbReference type="ARBA" id="ARBA00022777"/>
    </source>
</evidence>
<evidence type="ECO:0000256" key="12">
    <source>
        <dbReference type="ARBA" id="ARBA00022989"/>
    </source>
</evidence>
<keyword evidence="14" id="KW-0829">Tyrosine-protein kinase</keyword>
<evidence type="ECO:0000256" key="13">
    <source>
        <dbReference type="ARBA" id="ARBA00023136"/>
    </source>
</evidence>
<keyword evidence="13 16" id="KW-0472">Membrane</keyword>
<evidence type="ECO:0000256" key="1">
    <source>
        <dbReference type="ARBA" id="ARBA00004429"/>
    </source>
</evidence>
<dbReference type="InterPro" id="IPR050445">
    <property type="entry name" value="Bact_polysacc_biosynth/exp"/>
</dbReference>
<evidence type="ECO:0000256" key="14">
    <source>
        <dbReference type="ARBA" id="ARBA00023137"/>
    </source>
</evidence>
<evidence type="ECO:0000313" key="20">
    <source>
        <dbReference type="EMBL" id="VDH05086.1"/>
    </source>
</evidence>
<dbReference type="CDD" id="cd05387">
    <property type="entry name" value="BY-kinase"/>
    <property type="match status" value="1"/>
</dbReference>
<dbReference type="PANTHER" id="PTHR32309">
    <property type="entry name" value="TYROSINE-PROTEIN KINASE"/>
    <property type="match status" value="1"/>
</dbReference>
<dbReference type="EC" id="2.7.10.2" evidence="4"/>
<keyword evidence="6" id="KW-0997">Cell inner membrane</keyword>
<comment type="catalytic activity">
    <reaction evidence="15">
        <text>L-tyrosyl-[protein] + ATP = O-phospho-L-tyrosyl-[protein] + ADP + H(+)</text>
        <dbReference type="Rhea" id="RHEA:10596"/>
        <dbReference type="Rhea" id="RHEA-COMP:10136"/>
        <dbReference type="Rhea" id="RHEA-COMP:20101"/>
        <dbReference type="ChEBI" id="CHEBI:15378"/>
        <dbReference type="ChEBI" id="CHEBI:30616"/>
        <dbReference type="ChEBI" id="CHEBI:46858"/>
        <dbReference type="ChEBI" id="CHEBI:61978"/>
        <dbReference type="ChEBI" id="CHEBI:456216"/>
        <dbReference type="EC" id="2.7.10.2"/>
    </reaction>
</comment>
<evidence type="ECO:0000256" key="2">
    <source>
        <dbReference type="ARBA" id="ARBA00007316"/>
    </source>
</evidence>
<evidence type="ECO:0000256" key="5">
    <source>
        <dbReference type="ARBA" id="ARBA00022475"/>
    </source>
</evidence>
<dbReference type="Pfam" id="PF13807">
    <property type="entry name" value="GNVR"/>
    <property type="match status" value="1"/>
</dbReference>
<evidence type="ECO:0000259" key="19">
    <source>
        <dbReference type="Pfam" id="PF13807"/>
    </source>
</evidence>
<evidence type="ECO:0000256" key="4">
    <source>
        <dbReference type="ARBA" id="ARBA00011903"/>
    </source>
</evidence>